<dbReference type="GO" id="GO:0016020">
    <property type="term" value="C:membrane"/>
    <property type="evidence" value="ECO:0007669"/>
    <property type="project" value="UniProtKB-SubCell"/>
</dbReference>
<evidence type="ECO:0000313" key="9">
    <source>
        <dbReference type="Proteomes" id="UP000663854"/>
    </source>
</evidence>
<feature type="transmembrane region" description="Helical" evidence="6">
    <location>
        <begin position="70"/>
        <end position="93"/>
    </location>
</feature>
<keyword evidence="3 6" id="KW-0812">Transmembrane</keyword>
<evidence type="ECO:0000256" key="4">
    <source>
        <dbReference type="ARBA" id="ARBA00022989"/>
    </source>
</evidence>
<evidence type="ECO:0000313" key="10">
    <source>
        <dbReference type="Proteomes" id="UP000663870"/>
    </source>
</evidence>
<dbReference type="PANTHER" id="PTHR12050:SF0">
    <property type="entry name" value="RH04491P"/>
    <property type="match status" value="1"/>
</dbReference>
<sequence length="102" mass="11480">MSCILPNSYWPLLILVFYIFLPIPLIITTTCNQYDDNTGPNELAIFITAVLLVSTFGLLIVIYFKGYIHGLGLSFALTGNITFIGSIIIYALLFHRKTNEFN</sequence>
<proteinExistence type="inferred from homology"/>
<dbReference type="PANTHER" id="PTHR12050">
    <property type="entry name" value="LEPTIN RECEPTOR-RELATED"/>
    <property type="match status" value="1"/>
</dbReference>
<keyword evidence="10" id="KW-1185">Reference proteome</keyword>
<dbReference type="EMBL" id="CAJNOH010000489">
    <property type="protein sequence ID" value="CAF1055857.1"/>
    <property type="molecule type" value="Genomic_DNA"/>
</dbReference>
<name>A0A814KRZ0_9BILA</name>
<accession>A0A814KRZ0</accession>
<dbReference type="Proteomes" id="UP000663870">
    <property type="component" value="Unassembled WGS sequence"/>
</dbReference>
<feature type="transmembrane region" description="Helical" evidence="6">
    <location>
        <begin position="43"/>
        <end position="64"/>
    </location>
</feature>
<evidence type="ECO:0000256" key="2">
    <source>
        <dbReference type="ARBA" id="ARBA00005645"/>
    </source>
</evidence>
<keyword evidence="5 6" id="KW-0472">Membrane</keyword>
<dbReference type="Proteomes" id="UP000663854">
    <property type="component" value="Unassembled WGS sequence"/>
</dbReference>
<feature type="transmembrane region" description="Helical" evidence="6">
    <location>
        <begin position="12"/>
        <end position="31"/>
    </location>
</feature>
<dbReference type="InterPro" id="IPR007262">
    <property type="entry name" value="Vps55/LEPROT"/>
</dbReference>
<evidence type="ECO:0000313" key="8">
    <source>
        <dbReference type="EMBL" id="CAF1494630.1"/>
    </source>
</evidence>
<evidence type="ECO:0000256" key="5">
    <source>
        <dbReference type="ARBA" id="ARBA00023136"/>
    </source>
</evidence>
<evidence type="ECO:0000256" key="3">
    <source>
        <dbReference type="ARBA" id="ARBA00022692"/>
    </source>
</evidence>
<evidence type="ECO:0000256" key="6">
    <source>
        <dbReference type="SAM" id="Phobius"/>
    </source>
</evidence>
<organism evidence="7 9">
    <name type="scientific">Rotaria sordida</name>
    <dbReference type="NCBI Taxonomy" id="392033"/>
    <lineage>
        <taxon>Eukaryota</taxon>
        <taxon>Metazoa</taxon>
        <taxon>Spiralia</taxon>
        <taxon>Gnathifera</taxon>
        <taxon>Rotifera</taxon>
        <taxon>Eurotatoria</taxon>
        <taxon>Bdelloidea</taxon>
        <taxon>Philodinida</taxon>
        <taxon>Philodinidae</taxon>
        <taxon>Rotaria</taxon>
    </lineage>
</organism>
<comment type="caution">
    <text evidence="7">The sequence shown here is derived from an EMBL/GenBank/DDBJ whole genome shotgun (WGS) entry which is preliminary data.</text>
</comment>
<keyword evidence="4 6" id="KW-1133">Transmembrane helix</keyword>
<reference evidence="7" key="1">
    <citation type="submission" date="2021-02" db="EMBL/GenBank/DDBJ databases">
        <authorList>
            <person name="Nowell W R."/>
        </authorList>
    </citation>
    <scope>NUCLEOTIDE SEQUENCE</scope>
</reference>
<dbReference type="GO" id="GO:0005768">
    <property type="term" value="C:endosome"/>
    <property type="evidence" value="ECO:0007669"/>
    <property type="project" value="TreeGrafter"/>
</dbReference>
<dbReference type="GO" id="GO:0032511">
    <property type="term" value="P:late endosome to vacuole transport via multivesicular body sorting pathway"/>
    <property type="evidence" value="ECO:0007669"/>
    <property type="project" value="TreeGrafter"/>
</dbReference>
<dbReference type="Pfam" id="PF04133">
    <property type="entry name" value="Vps55"/>
    <property type="match status" value="1"/>
</dbReference>
<gene>
    <name evidence="8" type="ORF">JXQ802_LOCUS40059</name>
    <name evidence="7" type="ORF">PYM288_LOCUS17388</name>
</gene>
<comment type="subcellular location">
    <subcellularLocation>
        <location evidence="1">Membrane</location>
        <topology evidence="1">Multi-pass membrane protein</topology>
    </subcellularLocation>
</comment>
<dbReference type="EMBL" id="CAJNOL010002380">
    <property type="protein sequence ID" value="CAF1494630.1"/>
    <property type="molecule type" value="Genomic_DNA"/>
</dbReference>
<evidence type="ECO:0000256" key="1">
    <source>
        <dbReference type="ARBA" id="ARBA00004141"/>
    </source>
</evidence>
<evidence type="ECO:0000313" key="7">
    <source>
        <dbReference type="EMBL" id="CAF1055857.1"/>
    </source>
</evidence>
<protein>
    <submittedName>
        <fullName evidence="7">Uncharacterized protein</fullName>
    </submittedName>
</protein>
<dbReference type="AlphaFoldDB" id="A0A814KRZ0"/>
<comment type="similarity">
    <text evidence="2">Belongs to the OB-RGRP/VPS55 family.</text>
</comment>